<feature type="compositionally biased region" description="Basic and acidic residues" evidence="1">
    <location>
        <begin position="512"/>
        <end position="522"/>
    </location>
</feature>
<dbReference type="EMBL" id="BDIP01001052">
    <property type="protein sequence ID" value="GIQ83443.1"/>
    <property type="molecule type" value="Genomic_DNA"/>
</dbReference>
<reference evidence="2 3" key="1">
    <citation type="journal article" date="2018" name="PLoS ONE">
        <title>The draft genome of Kipferlia bialata reveals reductive genome evolution in fornicate parasites.</title>
        <authorList>
            <person name="Tanifuji G."/>
            <person name="Takabayashi S."/>
            <person name="Kume K."/>
            <person name="Takagi M."/>
            <person name="Nakayama T."/>
            <person name="Kamikawa R."/>
            <person name="Inagaki Y."/>
            <person name="Hashimoto T."/>
        </authorList>
    </citation>
    <scope>NUCLEOTIDE SEQUENCE [LARGE SCALE GENOMIC DNA]</scope>
    <source>
        <strain evidence="2">NY0173</strain>
    </source>
</reference>
<dbReference type="Proteomes" id="UP000265618">
    <property type="component" value="Unassembled WGS sequence"/>
</dbReference>
<evidence type="ECO:0000256" key="1">
    <source>
        <dbReference type="SAM" id="MobiDB-lite"/>
    </source>
</evidence>
<feature type="compositionally biased region" description="Acidic residues" evidence="1">
    <location>
        <begin position="351"/>
        <end position="362"/>
    </location>
</feature>
<dbReference type="OrthoDB" id="308449at2759"/>
<name>A0A9K3GHP3_9EUKA</name>
<dbReference type="InterPro" id="IPR051959">
    <property type="entry name" value="PAK1-Kinase_Regulator"/>
</dbReference>
<organism evidence="2 3">
    <name type="scientific">Kipferlia bialata</name>
    <dbReference type="NCBI Taxonomy" id="797122"/>
    <lineage>
        <taxon>Eukaryota</taxon>
        <taxon>Metamonada</taxon>
        <taxon>Carpediemonas-like organisms</taxon>
        <taxon>Kipferlia</taxon>
    </lineage>
</organism>
<dbReference type="InterPro" id="IPR001680">
    <property type="entry name" value="WD40_rpt"/>
</dbReference>
<evidence type="ECO:0000313" key="2">
    <source>
        <dbReference type="EMBL" id="GIQ83443.1"/>
    </source>
</evidence>
<feature type="compositionally biased region" description="Basic and acidic residues" evidence="1">
    <location>
        <begin position="540"/>
        <end position="578"/>
    </location>
</feature>
<feature type="compositionally biased region" description="Basic residues" evidence="1">
    <location>
        <begin position="523"/>
        <end position="539"/>
    </location>
</feature>
<dbReference type="Pfam" id="PF00400">
    <property type="entry name" value="WD40"/>
    <property type="match status" value="1"/>
</dbReference>
<dbReference type="Gene3D" id="2.130.10.10">
    <property type="entry name" value="YVTN repeat-like/Quinoprotein amine dehydrogenase"/>
    <property type="match status" value="1"/>
</dbReference>
<dbReference type="AlphaFoldDB" id="A0A9K3GHP3"/>
<keyword evidence="3" id="KW-1185">Reference proteome</keyword>
<protein>
    <submittedName>
        <fullName evidence="2">Uncharacterized protein</fullName>
    </submittedName>
</protein>
<dbReference type="SMART" id="SM00320">
    <property type="entry name" value="WD40"/>
    <property type="match status" value="3"/>
</dbReference>
<feature type="compositionally biased region" description="Basic and acidic residues" evidence="1">
    <location>
        <begin position="436"/>
        <end position="463"/>
    </location>
</feature>
<comment type="caution">
    <text evidence="2">The sequence shown here is derived from an EMBL/GenBank/DDBJ whole genome shotgun (WGS) entry which is preliminary data.</text>
</comment>
<proteinExistence type="predicted"/>
<gene>
    <name evidence="2" type="ORF">KIPB_004764</name>
</gene>
<accession>A0A9K3GHP3</accession>
<sequence>MEGDLTPLWFVSGSYHGELTGFKCDVSPSGVSVSPMFEVSDNDGSVRSVCLAGSGEVLSGGQDMMVRVYDVARLRNTGMLDMHTSPVSCISAHGRHVVTSNQSGEIAVLRAGDWELLGKAKHSSQEQPVIGLHLHPSGVLMLSLSPKSLAIWDMRSLRRLVSVPLALRPSQSSLSESGSLLCIAYDRWLAIHPIGTDDIGAIAQFQLPVGRQVASMGWITLSADGEGDAPGEETEILVVGTNDGRLIALQPMAVNVARSVSKRPEFLPRPGTKASDDCPSVYGLTECYNQFLSAIERSSDKEIEEATESRRIKSICPVSLGAAEGVLVGCVCSDGQVSFVRLYAAGSADVESETEVEAEGEGEEKGEGEGEADVAMAEGEEEGETVPHVALTLDGYVDKDIFLRGRPVSALLCHQPSPDAKKAILDEANVRLNVRREKREEREKRIEAKKEAERVQAEEEAKEHARKVKRAKRNKTRANARKSRERGEPVRATPSESAAVIAAKGPIRLIAKRADPAAEEKKVKKAYKGRGTRAKNKPGAKKEQKVPEKSTRAQRRREAGAGKVFPERAKKKKGADQE</sequence>
<feature type="region of interest" description="Disordered" evidence="1">
    <location>
        <begin position="436"/>
        <end position="578"/>
    </location>
</feature>
<dbReference type="PANTHER" id="PTHR44675">
    <property type="entry name" value="PAK1 INTERACTING PROTEIN 1"/>
    <property type="match status" value="1"/>
</dbReference>
<dbReference type="PANTHER" id="PTHR44675:SF1">
    <property type="entry name" value="P21-ACTIVATED PROTEIN KINASE-INTERACTING PROTEIN 1"/>
    <property type="match status" value="1"/>
</dbReference>
<dbReference type="SUPFAM" id="SSF50978">
    <property type="entry name" value="WD40 repeat-like"/>
    <property type="match status" value="1"/>
</dbReference>
<feature type="compositionally biased region" description="Acidic residues" evidence="1">
    <location>
        <begin position="369"/>
        <end position="384"/>
    </location>
</feature>
<dbReference type="InterPro" id="IPR036322">
    <property type="entry name" value="WD40_repeat_dom_sf"/>
</dbReference>
<evidence type="ECO:0000313" key="3">
    <source>
        <dbReference type="Proteomes" id="UP000265618"/>
    </source>
</evidence>
<dbReference type="InterPro" id="IPR015943">
    <property type="entry name" value="WD40/YVTN_repeat-like_dom_sf"/>
</dbReference>
<feature type="region of interest" description="Disordered" evidence="1">
    <location>
        <begin position="351"/>
        <end position="384"/>
    </location>
</feature>
<feature type="compositionally biased region" description="Basic residues" evidence="1">
    <location>
        <begin position="464"/>
        <end position="484"/>
    </location>
</feature>